<dbReference type="RefSeq" id="WP_133395675.1">
    <property type="nucleotide sequence ID" value="NZ_SNAA01000002.1"/>
</dbReference>
<feature type="region of interest" description="Disordered" evidence="1">
    <location>
        <begin position="88"/>
        <end position="122"/>
    </location>
</feature>
<dbReference type="OrthoDB" id="8443793at2"/>
<dbReference type="InterPro" id="IPR003772">
    <property type="entry name" value="YceD"/>
</dbReference>
<accession>A0A4R6APY0</accession>
<keyword evidence="3" id="KW-1185">Reference proteome</keyword>
<reference evidence="2 3" key="1">
    <citation type="submission" date="2019-03" db="EMBL/GenBank/DDBJ databases">
        <title>Primorskyibacter sp. SS33 isolated from sediments.</title>
        <authorList>
            <person name="Xunke S."/>
        </authorList>
    </citation>
    <scope>NUCLEOTIDE SEQUENCE [LARGE SCALE GENOMIC DNA]</scope>
    <source>
        <strain evidence="2 3">SS33</strain>
    </source>
</reference>
<organism evidence="2 3">
    <name type="scientific">Palleronia sediminis</name>
    <dbReference type="NCBI Taxonomy" id="2547833"/>
    <lineage>
        <taxon>Bacteria</taxon>
        <taxon>Pseudomonadati</taxon>
        <taxon>Pseudomonadota</taxon>
        <taxon>Alphaproteobacteria</taxon>
        <taxon>Rhodobacterales</taxon>
        <taxon>Roseobacteraceae</taxon>
        <taxon>Palleronia</taxon>
    </lineage>
</organism>
<dbReference type="EMBL" id="SNAA01000002">
    <property type="protein sequence ID" value="TDL83723.1"/>
    <property type="molecule type" value="Genomic_DNA"/>
</dbReference>
<dbReference type="Pfam" id="PF02620">
    <property type="entry name" value="YceD"/>
    <property type="match status" value="1"/>
</dbReference>
<protein>
    <submittedName>
        <fullName evidence="2">DUF177 domain-containing protein</fullName>
    </submittedName>
</protein>
<evidence type="ECO:0000313" key="3">
    <source>
        <dbReference type="Proteomes" id="UP000295701"/>
    </source>
</evidence>
<name>A0A4R6APY0_9RHOB</name>
<dbReference type="Proteomes" id="UP000295701">
    <property type="component" value="Unassembled WGS sequence"/>
</dbReference>
<sequence>MPPRASSTTIRLDRPDRRELTFELVPGPEERAALAEALELSALRKLRFAGHLAPEGARDWVLEATLGATVVQPCGITLEPVTTRIDDPVTRRYAAAQTPDRRGGEQGPGPGAEIEMPDDTDTEPLPAALDLAGLMAEALALAVPAFPRAPGAELGEIRATAPGAAPIEDAALKPFAGLAKALGDAGDD</sequence>
<gene>
    <name evidence="2" type="ORF">E2L08_03530</name>
</gene>
<evidence type="ECO:0000256" key="1">
    <source>
        <dbReference type="SAM" id="MobiDB-lite"/>
    </source>
</evidence>
<dbReference type="AlphaFoldDB" id="A0A4R6APY0"/>
<evidence type="ECO:0000313" key="2">
    <source>
        <dbReference type="EMBL" id="TDL83723.1"/>
    </source>
</evidence>
<comment type="caution">
    <text evidence="2">The sequence shown here is derived from an EMBL/GenBank/DDBJ whole genome shotgun (WGS) entry which is preliminary data.</text>
</comment>
<proteinExistence type="predicted"/>